<evidence type="ECO:0000313" key="8">
    <source>
        <dbReference type="Proteomes" id="UP001454036"/>
    </source>
</evidence>
<proteinExistence type="predicted"/>
<keyword evidence="2 4" id="KW-0863">Zinc-finger</keyword>
<evidence type="ECO:0000313" key="7">
    <source>
        <dbReference type="EMBL" id="GAA0162678.1"/>
    </source>
</evidence>
<evidence type="ECO:0000256" key="1">
    <source>
        <dbReference type="ARBA" id="ARBA00022723"/>
    </source>
</evidence>
<dbReference type="PANTHER" id="PTHR47258">
    <property type="match status" value="1"/>
</dbReference>
<accession>A0AAV3QJF1</accession>
<organism evidence="7 8">
    <name type="scientific">Lithospermum erythrorhizon</name>
    <name type="common">Purple gromwell</name>
    <name type="synonym">Lithospermum officinale var. erythrorhizon</name>
    <dbReference type="NCBI Taxonomy" id="34254"/>
    <lineage>
        <taxon>Eukaryota</taxon>
        <taxon>Viridiplantae</taxon>
        <taxon>Streptophyta</taxon>
        <taxon>Embryophyta</taxon>
        <taxon>Tracheophyta</taxon>
        <taxon>Spermatophyta</taxon>
        <taxon>Magnoliopsida</taxon>
        <taxon>eudicotyledons</taxon>
        <taxon>Gunneridae</taxon>
        <taxon>Pentapetalae</taxon>
        <taxon>asterids</taxon>
        <taxon>lamiids</taxon>
        <taxon>Boraginales</taxon>
        <taxon>Boraginaceae</taxon>
        <taxon>Boraginoideae</taxon>
        <taxon>Lithospermeae</taxon>
        <taxon>Lithospermum</taxon>
    </lineage>
</organism>
<dbReference type="SUPFAM" id="SSF57850">
    <property type="entry name" value="RING/U-box"/>
    <property type="match status" value="1"/>
</dbReference>
<evidence type="ECO:0000256" key="4">
    <source>
        <dbReference type="PROSITE-ProRule" id="PRU00175"/>
    </source>
</evidence>
<dbReference type="EMBL" id="BAABME010004520">
    <property type="protein sequence ID" value="GAA0162678.1"/>
    <property type="molecule type" value="Genomic_DNA"/>
</dbReference>
<feature type="region of interest" description="Disordered" evidence="5">
    <location>
        <begin position="45"/>
        <end position="71"/>
    </location>
</feature>
<dbReference type="GO" id="GO:0008270">
    <property type="term" value="F:zinc ion binding"/>
    <property type="evidence" value="ECO:0007669"/>
    <property type="project" value="UniProtKB-KW"/>
</dbReference>
<dbReference type="InterPro" id="IPR011016">
    <property type="entry name" value="Znf_RING-CH"/>
</dbReference>
<evidence type="ECO:0000256" key="3">
    <source>
        <dbReference type="ARBA" id="ARBA00022833"/>
    </source>
</evidence>
<dbReference type="AlphaFoldDB" id="A0AAV3QJF1"/>
<feature type="domain" description="RING-type" evidence="6">
    <location>
        <begin position="110"/>
        <end position="152"/>
    </location>
</feature>
<keyword evidence="1" id="KW-0479">Metal-binding</keyword>
<reference evidence="7 8" key="1">
    <citation type="submission" date="2024-01" db="EMBL/GenBank/DDBJ databases">
        <title>The complete chloroplast genome sequence of Lithospermum erythrorhizon: insights into the phylogenetic relationship among Boraginaceae species and the maternal lineages of purple gromwells.</title>
        <authorList>
            <person name="Okada T."/>
            <person name="Watanabe K."/>
        </authorList>
    </citation>
    <scope>NUCLEOTIDE SEQUENCE [LARGE SCALE GENOMIC DNA]</scope>
</reference>
<comment type="caution">
    <text evidence="7">The sequence shown here is derived from an EMBL/GenBank/DDBJ whole genome shotgun (WGS) entry which is preliminary data.</text>
</comment>
<dbReference type="InterPro" id="IPR044249">
    <property type="entry name" value="XERICO-like"/>
</dbReference>
<keyword evidence="8" id="KW-1185">Reference proteome</keyword>
<name>A0AAV3QJF1_LITER</name>
<dbReference type="SMART" id="SM00744">
    <property type="entry name" value="RINGv"/>
    <property type="match status" value="1"/>
</dbReference>
<dbReference type="SMART" id="SM00184">
    <property type="entry name" value="RING"/>
    <property type="match status" value="1"/>
</dbReference>
<dbReference type="InterPro" id="IPR013083">
    <property type="entry name" value="Znf_RING/FYVE/PHD"/>
</dbReference>
<evidence type="ECO:0000256" key="2">
    <source>
        <dbReference type="ARBA" id="ARBA00022771"/>
    </source>
</evidence>
<dbReference type="InterPro" id="IPR001841">
    <property type="entry name" value="Znf_RING"/>
</dbReference>
<keyword evidence="3" id="KW-0862">Zinc</keyword>
<dbReference type="Pfam" id="PF13639">
    <property type="entry name" value="zf-RING_2"/>
    <property type="match status" value="1"/>
</dbReference>
<dbReference type="PROSITE" id="PS50089">
    <property type="entry name" value="ZF_RING_2"/>
    <property type="match status" value="1"/>
</dbReference>
<dbReference type="Proteomes" id="UP001454036">
    <property type="component" value="Unassembled WGS sequence"/>
</dbReference>
<evidence type="ECO:0000256" key="5">
    <source>
        <dbReference type="SAM" id="MobiDB-lite"/>
    </source>
</evidence>
<evidence type="ECO:0000259" key="6">
    <source>
        <dbReference type="PROSITE" id="PS50089"/>
    </source>
</evidence>
<sequence length="155" mass="17389">MGLSNFPSPAGGVLPVLVMNTVLSVTLFKNMVSSLLHVVSASPEENSSNLDEDYTSLESNEAPPPRRRRISTTRYQTLCKTRYDEDQEGGSKFGKNEDGGNSNKWSLMDCCVCLNRFEGDEEVSELSCKHFFHKACLEKWFDNQHTSCPLCRSIL</sequence>
<dbReference type="PANTHER" id="PTHR47258:SF3">
    <property type="entry name" value="F21J9.24-RELATED"/>
    <property type="match status" value="1"/>
</dbReference>
<dbReference type="Gene3D" id="3.30.40.10">
    <property type="entry name" value="Zinc/RING finger domain, C3HC4 (zinc finger)"/>
    <property type="match status" value="1"/>
</dbReference>
<gene>
    <name evidence="7" type="ORF">LIER_18716</name>
</gene>
<protein>
    <recommendedName>
        <fullName evidence="6">RING-type domain-containing protein</fullName>
    </recommendedName>
</protein>